<dbReference type="RefSeq" id="WP_002693260.1">
    <property type="nucleotide sequence ID" value="NZ_AAWS01000002.1"/>
</dbReference>
<keyword evidence="7" id="KW-1185">Reference proteome</keyword>
<accession>A1ZD20</accession>
<dbReference type="InterPro" id="IPR000700">
    <property type="entry name" value="PAS-assoc_C"/>
</dbReference>
<dbReference type="InterPro" id="IPR003660">
    <property type="entry name" value="HAMP_dom"/>
</dbReference>
<dbReference type="CDD" id="cd00130">
    <property type="entry name" value="PAS"/>
    <property type="match status" value="3"/>
</dbReference>
<dbReference type="Gene3D" id="6.10.340.10">
    <property type="match status" value="1"/>
</dbReference>
<dbReference type="eggNOG" id="COG2208">
    <property type="taxonomic scope" value="Bacteria"/>
</dbReference>
<dbReference type="InterPro" id="IPR036457">
    <property type="entry name" value="PPM-type-like_dom_sf"/>
</dbReference>
<dbReference type="InterPro" id="IPR013655">
    <property type="entry name" value="PAS_fold_3"/>
</dbReference>
<keyword evidence="2" id="KW-0472">Membrane</keyword>
<feature type="domain" description="PAC" evidence="4">
    <location>
        <begin position="348"/>
        <end position="401"/>
    </location>
</feature>
<name>A1ZD20_MICM2</name>
<evidence type="ECO:0000259" key="3">
    <source>
        <dbReference type="PROSITE" id="PS50112"/>
    </source>
</evidence>
<feature type="domain" description="PAC" evidence="4">
    <location>
        <begin position="470"/>
        <end position="522"/>
    </location>
</feature>
<dbReference type="InterPro" id="IPR052155">
    <property type="entry name" value="Biofilm_reg_signaling"/>
</dbReference>
<dbReference type="InterPro" id="IPR000014">
    <property type="entry name" value="PAS"/>
</dbReference>
<feature type="domain" description="HAMP" evidence="5">
    <location>
        <begin position="205"/>
        <end position="262"/>
    </location>
</feature>
<dbReference type="Pfam" id="PF07228">
    <property type="entry name" value="SpoIIE"/>
    <property type="match status" value="1"/>
</dbReference>
<keyword evidence="2" id="KW-1133">Transmembrane helix</keyword>
<dbReference type="eggNOG" id="COG2202">
    <property type="taxonomic scope" value="Bacteria"/>
</dbReference>
<dbReference type="EMBL" id="AAWS01000002">
    <property type="protein sequence ID" value="EAY31559.1"/>
    <property type="molecule type" value="Genomic_DNA"/>
</dbReference>
<dbReference type="Gene3D" id="3.30.450.20">
    <property type="entry name" value="PAS domain"/>
    <property type="match status" value="3"/>
</dbReference>
<comment type="caution">
    <text evidence="6">The sequence shown here is derived from an EMBL/GenBank/DDBJ whole genome shotgun (WGS) entry which is preliminary data.</text>
</comment>
<gene>
    <name evidence="6" type="ORF">M23134_05065</name>
</gene>
<dbReference type="GO" id="GO:0016301">
    <property type="term" value="F:kinase activity"/>
    <property type="evidence" value="ECO:0007669"/>
    <property type="project" value="UniProtKB-KW"/>
</dbReference>
<dbReference type="PROSITE" id="PS50885">
    <property type="entry name" value="HAMP"/>
    <property type="match status" value="1"/>
</dbReference>
<dbReference type="Pfam" id="PF08447">
    <property type="entry name" value="PAS_3"/>
    <property type="match status" value="1"/>
</dbReference>
<dbReference type="InterPro" id="IPR001610">
    <property type="entry name" value="PAC"/>
</dbReference>
<keyword evidence="1" id="KW-0175">Coiled coil</keyword>
<feature type="domain" description="PAC" evidence="4">
    <location>
        <begin position="598"/>
        <end position="650"/>
    </location>
</feature>
<protein>
    <submittedName>
        <fullName evidence="6">PAS/PAC Sensor Signal Transduction Histidine Kinase</fullName>
    </submittedName>
</protein>
<proteinExistence type="predicted"/>
<dbReference type="GO" id="GO:0007165">
    <property type="term" value="P:signal transduction"/>
    <property type="evidence" value="ECO:0007669"/>
    <property type="project" value="InterPro"/>
</dbReference>
<evidence type="ECO:0000256" key="1">
    <source>
        <dbReference type="SAM" id="Coils"/>
    </source>
</evidence>
<dbReference type="AlphaFoldDB" id="A1ZD20"/>
<reference evidence="6 7" key="1">
    <citation type="submission" date="2007-01" db="EMBL/GenBank/DDBJ databases">
        <authorList>
            <person name="Haygood M."/>
            <person name="Podell S."/>
            <person name="Anderson C."/>
            <person name="Hopkinson B."/>
            <person name="Roe K."/>
            <person name="Barbeau K."/>
            <person name="Gaasterland T."/>
            <person name="Ferriera S."/>
            <person name="Johnson J."/>
            <person name="Kravitz S."/>
            <person name="Beeson K."/>
            <person name="Sutton G."/>
            <person name="Rogers Y.-H."/>
            <person name="Friedman R."/>
            <person name="Frazier M."/>
            <person name="Venter J.C."/>
        </authorList>
    </citation>
    <scope>NUCLEOTIDE SEQUENCE [LARGE SCALE GENOMIC DNA]</scope>
    <source>
        <strain evidence="6 7">ATCC 23134</strain>
    </source>
</reference>
<dbReference type="SMART" id="SM00091">
    <property type="entry name" value="PAS"/>
    <property type="match status" value="3"/>
</dbReference>
<evidence type="ECO:0000313" key="7">
    <source>
        <dbReference type="Proteomes" id="UP000004095"/>
    </source>
</evidence>
<evidence type="ECO:0000259" key="4">
    <source>
        <dbReference type="PROSITE" id="PS50113"/>
    </source>
</evidence>
<sequence length="946" mass="109040">MGINKFFRLSFGGMAIALMIAGSIVYWQSMQLRQDVKQLVNVAEPLEDAVFKIDVLSFKMSDAVKMRAYFQQASYGDSALNIRKDMVNQLTRFQQFAAKNNTINNQSNFIKVCQGFVGLVDTILQKPVADSLSQAEAKRLILRLNQQQQALHQMINSRVQPAIQQQNQQIFRHAQFSSVTIGLVVLGSLFCLGIGIFWVSRYVRYSIIEALLELNEVSKQLAKGVYAKRWGNLPVPAKANKEMAQLFRSFNRMASGLHVFIKQQKKNNAQLSEINQSFVKAQKIAQMGSWEIDLKTQKIHWDEQMYKIYGLPNSFKVTIDALKQQVHPKDAPKVLSKVKHLVEHHAPYKLEYRITPPNSDKWHFLHSEAEVIYDEKQQPVKAIGITQDISHLKRAKGLLESYRKILDNAAIVATTDMQGDITYVNDKFCEISQYSREELMGQNHRLLKSDVHPSALYQNLWQTISRGEVWNGELKNRAKDGSFYWVNATIMPFLDEKNKPYMYMAVRFDITLQKNFETRLKQQVLELNDYKFALDAAAIVAMTDVKGKITYVNDKFCEISQYHREELMGQDHRLLNSGEHPPEFIRDMWVTIANGKEWRNEFKNRAKDGSFYWVDTTIVPFLNDIGKPYMYLAIRFDITHKKKLEEDLRSYQAHLEDKVKARTLELENERNRVKEMNEELVTQNELIADKNKSITDSIEYAVKIQEATLPQINTMKADLPELFILYKPRDIVSGDFYWFSTLENKVVIAAVDCTGHGVPGAFMSMIGNQLLHDIVNEQRMIAPDAILNELNAKIRVALQQDELDNQDGMDMALCVIDKQHRQIEFAGAKNPLVYLHNGELQQAKGDRSSIGGYQRAGFESFTNHTVRISSSNQTFYMFSDGYQDQMGGKRGRKFMRKRLYETFENIHDKPMSEQHQALDKTFNDWRGNTCEQLDDVLVVGFRVPLV</sequence>
<feature type="domain" description="PAS" evidence="3">
    <location>
        <begin position="526"/>
        <end position="570"/>
    </location>
</feature>
<organism evidence="6 7">
    <name type="scientific">Microscilla marina ATCC 23134</name>
    <dbReference type="NCBI Taxonomy" id="313606"/>
    <lineage>
        <taxon>Bacteria</taxon>
        <taxon>Pseudomonadati</taxon>
        <taxon>Bacteroidota</taxon>
        <taxon>Cytophagia</taxon>
        <taxon>Cytophagales</taxon>
        <taxon>Microscillaceae</taxon>
        <taxon>Microscilla</taxon>
    </lineage>
</organism>
<feature type="domain" description="PAS" evidence="3">
    <location>
        <begin position="398"/>
        <end position="454"/>
    </location>
</feature>
<evidence type="ECO:0000256" key="2">
    <source>
        <dbReference type="SAM" id="Phobius"/>
    </source>
</evidence>
<dbReference type="CDD" id="cd06225">
    <property type="entry name" value="HAMP"/>
    <property type="match status" value="1"/>
</dbReference>
<dbReference type="Proteomes" id="UP000004095">
    <property type="component" value="Unassembled WGS sequence"/>
</dbReference>
<evidence type="ECO:0000313" key="6">
    <source>
        <dbReference type="EMBL" id="EAY31559.1"/>
    </source>
</evidence>
<dbReference type="Pfam" id="PF13426">
    <property type="entry name" value="PAS_9"/>
    <property type="match status" value="2"/>
</dbReference>
<feature type="transmembrane region" description="Helical" evidence="2">
    <location>
        <begin position="6"/>
        <end position="27"/>
    </location>
</feature>
<keyword evidence="2" id="KW-0812">Transmembrane</keyword>
<keyword evidence="6" id="KW-0808">Transferase</keyword>
<dbReference type="Gene3D" id="3.60.40.10">
    <property type="entry name" value="PPM-type phosphatase domain"/>
    <property type="match status" value="1"/>
</dbReference>
<dbReference type="PROSITE" id="PS50112">
    <property type="entry name" value="PAS"/>
    <property type="match status" value="2"/>
</dbReference>
<dbReference type="InterPro" id="IPR035965">
    <property type="entry name" value="PAS-like_dom_sf"/>
</dbReference>
<dbReference type="SUPFAM" id="SSF55785">
    <property type="entry name" value="PYP-like sensor domain (PAS domain)"/>
    <property type="match status" value="3"/>
</dbReference>
<dbReference type="SMART" id="SM00086">
    <property type="entry name" value="PAC"/>
    <property type="match status" value="3"/>
</dbReference>
<dbReference type="Gene3D" id="2.10.70.100">
    <property type="match status" value="1"/>
</dbReference>
<feature type="transmembrane region" description="Helical" evidence="2">
    <location>
        <begin position="176"/>
        <end position="199"/>
    </location>
</feature>
<feature type="coiled-coil region" evidence="1">
    <location>
        <begin position="641"/>
        <end position="686"/>
    </location>
</feature>
<dbReference type="InterPro" id="IPR001932">
    <property type="entry name" value="PPM-type_phosphatase-like_dom"/>
</dbReference>
<dbReference type="PANTHER" id="PTHR44757">
    <property type="entry name" value="DIGUANYLATE CYCLASE DGCP"/>
    <property type="match status" value="1"/>
</dbReference>
<dbReference type="OrthoDB" id="9759607at2"/>
<dbReference type="NCBIfam" id="TIGR00229">
    <property type="entry name" value="sensory_box"/>
    <property type="match status" value="2"/>
</dbReference>
<evidence type="ECO:0000259" key="5">
    <source>
        <dbReference type="PROSITE" id="PS50885"/>
    </source>
</evidence>
<dbReference type="PANTHER" id="PTHR44757:SF2">
    <property type="entry name" value="BIOFILM ARCHITECTURE MAINTENANCE PROTEIN MBAA"/>
    <property type="match status" value="1"/>
</dbReference>
<dbReference type="GO" id="GO:0016020">
    <property type="term" value="C:membrane"/>
    <property type="evidence" value="ECO:0007669"/>
    <property type="project" value="InterPro"/>
</dbReference>
<dbReference type="PROSITE" id="PS50113">
    <property type="entry name" value="PAC"/>
    <property type="match status" value="3"/>
</dbReference>
<keyword evidence="6" id="KW-0418">Kinase</keyword>